<evidence type="ECO:0000256" key="1">
    <source>
        <dbReference type="ARBA" id="ARBA00023015"/>
    </source>
</evidence>
<dbReference type="InterPro" id="IPR050204">
    <property type="entry name" value="AraC_XylS_family_regulators"/>
</dbReference>
<evidence type="ECO:0000256" key="4">
    <source>
        <dbReference type="SAM" id="MobiDB-lite"/>
    </source>
</evidence>
<dbReference type="InterPro" id="IPR018060">
    <property type="entry name" value="HTH_AraC"/>
</dbReference>
<dbReference type="Gene3D" id="1.10.10.60">
    <property type="entry name" value="Homeodomain-like"/>
    <property type="match status" value="1"/>
</dbReference>
<keyword evidence="2" id="KW-0238">DNA-binding</keyword>
<keyword evidence="3" id="KW-0804">Transcription</keyword>
<sequence length="334" mass="36342">MSTLAPAATPPSAERFDTWQETISHAFVPLTATPLTAAGFDGTLSCHEVGSLQLNEVGGGPVRVERDPRAIRRADPGYIKLGLQTRGRGAVVQDGRTAVLGPGDLAVYDTGRPYTLHFDQPFQMIVAMFPRESWQIRAAELTEITARRIGGRGGVGALLAPFLRAIPATLACGDLSRDIHIADAVLDLLTAAVAEFGGVEERARSAGAGLLVQVKAFIDAHLADPMLSVPDIAAAHHISVRYLQRLFETEGTTVTTWIRQRRLERIRRDLADPRIDRSTSAVAARWGLADASHFSKLFKAAYGMTPRQYRLAASRPDRRAPVREWPNSCTPAHK</sequence>
<evidence type="ECO:0000313" key="7">
    <source>
        <dbReference type="Proteomes" id="UP000057820"/>
    </source>
</evidence>
<evidence type="ECO:0000256" key="2">
    <source>
        <dbReference type="ARBA" id="ARBA00023125"/>
    </source>
</evidence>
<name>A0A0H5NNG1_NOCFR</name>
<dbReference type="InterPro" id="IPR037923">
    <property type="entry name" value="HTH-like"/>
</dbReference>
<accession>A0A0H5NNG1</accession>
<dbReference type="SUPFAM" id="SSF51215">
    <property type="entry name" value="Regulatory protein AraC"/>
    <property type="match status" value="1"/>
</dbReference>
<dbReference type="SUPFAM" id="SSF46689">
    <property type="entry name" value="Homeodomain-like"/>
    <property type="match status" value="1"/>
</dbReference>
<organism evidence="6 7">
    <name type="scientific">Nocardia farcinica</name>
    <dbReference type="NCBI Taxonomy" id="37329"/>
    <lineage>
        <taxon>Bacteria</taxon>
        <taxon>Bacillati</taxon>
        <taxon>Actinomycetota</taxon>
        <taxon>Actinomycetes</taxon>
        <taxon>Mycobacteriales</taxon>
        <taxon>Nocardiaceae</taxon>
        <taxon>Nocardia</taxon>
    </lineage>
</organism>
<dbReference type="GO" id="GO:0003700">
    <property type="term" value="F:DNA-binding transcription factor activity"/>
    <property type="evidence" value="ECO:0007669"/>
    <property type="project" value="InterPro"/>
</dbReference>
<dbReference type="PANTHER" id="PTHR46796:SF6">
    <property type="entry name" value="ARAC SUBFAMILY"/>
    <property type="match status" value="1"/>
</dbReference>
<dbReference type="PRINTS" id="PR00032">
    <property type="entry name" value="HTHARAC"/>
</dbReference>
<dbReference type="SMART" id="SM00342">
    <property type="entry name" value="HTH_ARAC"/>
    <property type="match status" value="1"/>
</dbReference>
<dbReference type="InterPro" id="IPR035418">
    <property type="entry name" value="AraC-bd_2"/>
</dbReference>
<dbReference type="EMBL" id="LN868938">
    <property type="protein sequence ID" value="CRY76762.1"/>
    <property type="molecule type" value="Genomic_DNA"/>
</dbReference>
<dbReference type="KEGG" id="nfr:ERS450000_02014"/>
<dbReference type="InterPro" id="IPR009057">
    <property type="entry name" value="Homeodomain-like_sf"/>
</dbReference>
<evidence type="ECO:0000313" key="6">
    <source>
        <dbReference type="EMBL" id="CRY76762.1"/>
    </source>
</evidence>
<dbReference type="RefSeq" id="WP_060592149.1">
    <property type="nucleotide sequence ID" value="NZ_CP031418.1"/>
</dbReference>
<dbReference type="Proteomes" id="UP000057820">
    <property type="component" value="Chromosome 1"/>
</dbReference>
<feature type="region of interest" description="Disordered" evidence="4">
    <location>
        <begin position="313"/>
        <end position="334"/>
    </location>
</feature>
<dbReference type="InterPro" id="IPR020449">
    <property type="entry name" value="Tscrpt_reg_AraC-type_HTH"/>
</dbReference>
<dbReference type="Pfam" id="PF14525">
    <property type="entry name" value="AraC_binding_2"/>
    <property type="match status" value="1"/>
</dbReference>
<dbReference type="PROSITE" id="PS01124">
    <property type="entry name" value="HTH_ARAC_FAMILY_2"/>
    <property type="match status" value="1"/>
</dbReference>
<dbReference type="GO" id="GO:0043565">
    <property type="term" value="F:sequence-specific DNA binding"/>
    <property type="evidence" value="ECO:0007669"/>
    <property type="project" value="InterPro"/>
</dbReference>
<gene>
    <name evidence="6" type="primary">feaR_8</name>
    <name evidence="6" type="ORF">ERS450000_02014</name>
</gene>
<evidence type="ECO:0000259" key="5">
    <source>
        <dbReference type="PROSITE" id="PS01124"/>
    </source>
</evidence>
<protein>
    <submittedName>
        <fullName evidence="6">Transcriptional activator feaR</fullName>
    </submittedName>
</protein>
<dbReference type="PANTHER" id="PTHR46796">
    <property type="entry name" value="HTH-TYPE TRANSCRIPTIONAL ACTIVATOR RHAS-RELATED"/>
    <property type="match status" value="1"/>
</dbReference>
<keyword evidence="1" id="KW-0805">Transcription regulation</keyword>
<dbReference type="Pfam" id="PF12833">
    <property type="entry name" value="HTH_18"/>
    <property type="match status" value="1"/>
</dbReference>
<reference evidence="7" key="1">
    <citation type="submission" date="2015-03" db="EMBL/GenBank/DDBJ databases">
        <authorList>
            <consortium name="Pathogen Informatics"/>
        </authorList>
    </citation>
    <scope>NUCLEOTIDE SEQUENCE [LARGE SCALE GENOMIC DNA]</scope>
    <source>
        <strain evidence="7">NCTC11134</strain>
    </source>
</reference>
<feature type="domain" description="HTH araC/xylS-type" evidence="5">
    <location>
        <begin position="212"/>
        <end position="312"/>
    </location>
</feature>
<evidence type="ECO:0000256" key="3">
    <source>
        <dbReference type="ARBA" id="ARBA00023163"/>
    </source>
</evidence>
<proteinExistence type="predicted"/>
<dbReference type="AlphaFoldDB" id="A0A0H5NNG1"/>